<name>A0AAN0M4L1_9RHOB</name>
<accession>A0AAN0M4L1</accession>
<organism evidence="1 2">
    <name type="scientific">Yoonia algicola</name>
    <dbReference type="NCBI Taxonomy" id="3137368"/>
    <lineage>
        <taxon>Bacteria</taxon>
        <taxon>Pseudomonadati</taxon>
        <taxon>Pseudomonadota</taxon>
        <taxon>Alphaproteobacteria</taxon>
        <taxon>Rhodobacterales</taxon>
        <taxon>Paracoccaceae</taxon>
        <taxon>Yoonia</taxon>
    </lineage>
</organism>
<evidence type="ECO:0000313" key="1">
    <source>
        <dbReference type="EMBL" id="WZU65016.1"/>
    </source>
</evidence>
<protein>
    <recommendedName>
        <fullName evidence="3">Transferrin-binding protein B C-lobe/N-lobe beta barrel domain-containing protein</fullName>
    </recommendedName>
</protein>
<dbReference type="PROSITE" id="PS51257">
    <property type="entry name" value="PROKAR_LIPOPROTEIN"/>
    <property type="match status" value="1"/>
</dbReference>
<sequence>MFKNFKLCASTAAIVLVAGCGGGGAGGPTYEDLTDEFLGLAERAPVIDSERFLASDLPETGGANYNGVIGIFSSSEDFALLGDLQMTASFSDDTISGGADSFSNSDGETYSGRIPIRNGIIFRDDLPDLPTFEADFDGELVFDPTGDVIVVNTDMIGDFYGDQYEFVSGIVLGTLSSEGEVVTVGTTTDDSDAFSVFIAER</sequence>
<dbReference type="Proteomes" id="UP001451782">
    <property type="component" value="Chromosome"/>
</dbReference>
<dbReference type="RefSeq" id="WP_342071369.1">
    <property type="nucleotide sequence ID" value="NZ_CP151762.1"/>
</dbReference>
<reference evidence="1 2" key="1">
    <citation type="submission" date="2024-04" db="EMBL/GenBank/DDBJ databases">
        <title>Phylogenomic analyses of a clade within the roseobacter group suggest taxonomic reassignments of species of the genera Aestuariivita, Citreicella, Loktanella, Nautella, Pelagibaca, Ruegeria, Thalassobius, Thiobacimonas and Tropicibacter, and the proposal o.</title>
        <authorList>
            <person name="Jeon C.O."/>
        </authorList>
    </citation>
    <scope>NUCLEOTIDE SEQUENCE [LARGE SCALE GENOMIC DNA]</scope>
    <source>
        <strain evidence="1 2">G8-12</strain>
    </source>
</reference>
<dbReference type="KEGG" id="yag:AABB28_07035"/>
<keyword evidence="2" id="KW-1185">Reference proteome</keyword>
<proteinExistence type="predicted"/>
<dbReference type="InterPro" id="IPR011250">
    <property type="entry name" value="OMP/PagP_B-barrel"/>
</dbReference>
<evidence type="ECO:0000313" key="2">
    <source>
        <dbReference type="Proteomes" id="UP001451782"/>
    </source>
</evidence>
<dbReference type="Gene3D" id="2.40.160.90">
    <property type="match status" value="1"/>
</dbReference>
<evidence type="ECO:0008006" key="3">
    <source>
        <dbReference type="Google" id="ProtNLM"/>
    </source>
</evidence>
<dbReference type="AlphaFoldDB" id="A0AAN0M4L1"/>
<gene>
    <name evidence="1" type="ORF">AABB28_07035</name>
</gene>
<dbReference type="SUPFAM" id="SSF56925">
    <property type="entry name" value="OMPA-like"/>
    <property type="match status" value="1"/>
</dbReference>
<dbReference type="EMBL" id="CP151762">
    <property type="protein sequence ID" value="WZU65016.1"/>
    <property type="molecule type" value="Genomic_DNA"/>
</dbReference>